<evidence type="ECO:0000313" key="9">
    <source>
        <dbReference type="Proteomes" id="UP000185596"/>
    </source>
</evidence>
<evidence type="ECO:0000256" key="3">
    <source>
        <dbReference type="ARBA" id="ARBA00022630"/>
    </source>
</evidence>
<keyword evidence="4" id="KW-0274">FAD</keyword>
<protein>
    <recommendedName>
        <fullName evidence="7">FAD-binding PCMH-type domain-containing protein</fullName>
    </recommendedName>
</protein>
<dbReference type="PANTHER" id="PTHR42973:SF39">
    <property type="entry name" value="FAD-BINDING PCMH-TYPE DOMAIN-CONTAINING PROTEIN"/>
    <property type="match status" value="1"/>
</dbReference>
<comment type="caution">
    <text evidence="8">The sequence shown here is derived from an EMBL/GenBank/DDBJ whole genome shotgun (WGS) entry which is preliminary data.</text>
</comment>
<dbReference type="InterPro" id="IPR012951">
    <property type="entry name" value="BBE"/>
</dbReference>
<dbReference type="InterPro" id="IPR050416">
    <property type="entry name" value="FAD-linked_Oxidoreductase"/>
</dbReference>
<dbReference type="Proteomes" id="UP000185596">
    <property type="component" value="Unassembled WGS sequence"/>
</dbReference>
<dbReference type="PANTHER" id="PTHR42973">
    <property type="entry name" value="BINDING OXIDOREDUCTASE, PUTATIVE (AFU_ORTHOLOGUE AFUA_1G17690)-RELATED"/>
    <property type="match status" value="1"/>
</dbReference>
<dbReference type="Pfam" id="PF08031">
    <property type="entry name" value="BBE"/>
    <property type="match status" value="1"/>
</dbReference>
<dbReference type="OrthoDB" id="9775082at2"/>
<comment type="similarity">
    <text evidence="2">Belongs to the oxygen-dependent FAD-linked oxidoreductase family.</text>
</comment>
<organism evidence="8 9">
    <name type="scientific">Actinophytocola xanthii</name>
    <dbReference type="NCBI Taxonomy" id="1912961"/>
    <lineage>
        <taxon>Bacteria</taxon>
        <taxon>Bacillati</taxon>
        <taxon>Actinomycetota</taxon>
        <taxon>Actinomycetes</taxon>
        <taxon>Pseudonocardiales</taxon>
        <taxon>Pseudonocardiaceae</taxon>
    </lineage>
</organism>
<evidence type="ECO:0000256" key="6">
    <source>
        <dbReference type="SAM" id="MobiDB-lite"/>
    </source>
</evidence>
<feature type="compositionally biased region" description="Pro residues" evidence="6">
    <location>
        <begin position="57"/>
        <end position="69"/>
    </location>
</feature>
<dbReference type="InterPro" id="IPR016169">
    <property type="entry name" value="FAD-bd_PCMH_sub2"/>
</dbReference>
<name>A0A1Q8CDQ0_9PSEU</name>
<dbReference type="GO" id="GO:0071949">
    <property type="term" value="F:FAD binding"/>
    <property type="evidence" value="ECO:0007669"/>
    <property type="project" value="InterPro"/>
</dbReference>
<evidence type="ECO:0000259" key="7">
    <source>
        <dbReference type="PROSITE" id="PS51387"/>
    </source>
</evidence>
<keyword evidence="5" id="KW-0560">Oxidoreductase</keyword>
<dbReference type="Gene3D" id="3.30.465.10">
    <property type="match status" value="1"/>
</dbReference>
<dbReference type="InterPro" id="IPR006094">
    <property type="entry name" value="Oxid_FAD_bind_N"/>
</dbReference>
<dbReference type="InterPro" id="IPR006311">
    <property type="entry name" value="TAT_signal"/>
</dbReference>
<dbReference type="AlphaFoldDB" id="A0A1Q8CDQ0"/>
<evidence type="ECO:0000256" key="4">
    <source>
        <dbReference type="ARBA" id="ARBA00022827"/>
    </source>
</evidence>
<dbReference type="InterPro" id="IPR016166">
    <property type="entry name" value="FAD-bd_PCMH"/>
</dbReference>
<dbReference type="Gene3D" id="3.30.43.10">
    <property type="entry name" value="Uridine Diphospho-n-acetylenolpyruvylglucosamine Reductase, domain 2"/>
    <property type="match status" value="1"/>
</dbReference>
<dbReference type="InterPro" id="IPR036318">
    <property type="entry name" value="FAD-bd_PCMH-like_sf"/>
</dbReference>
<dbReference type="EMBL" id="MSIE01000061">
    <property type="protein sequence ID" value="OLF12462.1"/>
    <property type="molecule type" value="Genomic_DNA"/>
</dbReference>
<evidence type="ECO:0000313" key="8">
    <source>
        <dbReference type="EMBL" id="OLF12462.1"/>
    </source>
</evidence>
<feature type="compositionally biased region" description="Low complexity" evidence="6">
    <location>
        <begin position="45"/>
        <end position="56"/>
    </location>
</feature>
<evidence type="ECO:0000256" key="1">
    <source>
        <dbReference type="ARBA" id="ARBA00001974"/>
    </source>
</evidence>
<dbReference type="STRING" id="1912961.BU204_29195"/>
<reference evidence="8 9" key="1">
    <citation type="submission" date="2016-12" db="EMBL/GenBank/DDBJ databases">
        <title>The draft genome sequence of Actinophytocola sp. 11-183.</title>
        <authorList>
            <person name="Wang W."/>
            <person name="Yuan L."/>
        </authorList>
    </citation>
    <scope>NUCLEOTIDE SEQUENCE [LARGE SCALE GENOMIC DNA]</scope>
    <source>
        <strain evidence="8 9">11-183</strain>
    </source>
</reference>
<comment type="cofactor">
    <cofactor evidence="1">
        <name>FAD</name>
        <dbReference type="ChEBI" id="CHEBI:57692"/>
    </cofactor>
</comment>
<dbReference type="InterPro" id="IPR016167">
    <property type="entry name" value="FAD-bd_PCMH_sub1"/>
</dbReference>
<feature type="domain" description="FAD-binding PCMH-type" evidence="7">
    <location>
        <begin position="109"/>
        <end position="280"/>
    </location>
</feature>
<keyword evidence="3" id="KW-0285">Flavoprotein</keyword>
<keyword evidence="9" id="KW-1185">Reference proteome</keyword>
<gene>
    <name evidence="8" type="ORF">BU204_29195</name>
</gene>
<dbReference type="PROSITE" id="PS00862">
    <property type="entry name" value="OX2_COVAL_FAD"/>
    <property type="match status" value="1"/>
</dbReference>
<dbReference type="SUPFAM" id="SSF56176">
    <property type="entry name" value="FAD-binding/transporter-associated domain-like"/>
    <property type="match status" value="1"/>
</dbReference>
<dbReference type="PROSITE" id="PS51387">
    <property type="entry name" value="FAD_PCMH"/>
    <property type="match status" value="1"/>
</dbReference>
<dbReference type="Pfam" id="PF01565">
    <property type="entry name" value="FAD_binding_4"/>
    <property type="match status" value="1"/>
</dbReference>
<dbReference type="InterPro" id="IPR006093">
    <property type="entry name" value="Oxy_OxRdtase_FAD_BS"/>
</dbReference>
<sequence length="523" mass="53351">MAAARVSHNRPAPPPVCPDVLGRRAFLGAAALALAGGAAGCTDVSGAPGPAPGATTAPPPPPPPSPPPSTAADPRPPDWIALRSRLSGRLVLPADRGYGQARRVYNTLFDGRRPAAVAHCAGPEDVQACVDLAAAARMPVAARSGGHSYAGYSSPDGGLVVDLGPMSGVRVEADGTAVVAAGTRLIDLVTALAAKGRCLPTGSCPSVGIGGLTLGGGIGVLSRKYGLTCDRLVSAQVVTAGGELRTVSTEEEPELFWALRGGGGGNFGIVTSFTFATEPAPDLVVFSLRFDGQAADVLAAWQDWIPGAPEELWSNCVIEAGSPPRARIGGCFVGDEAACRRQLDRLAVDAGTSSVTALGYLDAMRFFAGCERPSAPCRPEDAGRDSFVASSRMLEGPADPAAVVSLLDGLTGLDLLLDSLGGAVAAVEPAATAFPHRGALASAQIFANTDGGRDLAARQVAEVRTGLGRIAGARGYVNYIDPELPDWANAYYGANLPRLRAVAADYDPDGVFAFAQGLTARGR</sequence>
<dbReference type="PROSITE" id="PS51318">
    <property type="entry name" value="TAT"/>
    <property type="match status" value="1"/>
</dbReference>
<evidence type="ECO:0000256" key="5">
    <source>
        <dbReference type="ARBA" id="ARBA00023002"/>
    </source>
</evidence>
<dbReference type="GO" id="GO:0016491">
    <property type="term" value="F:oxidoreductase activity"/>
    <property type="evidence" value="ECO:0007669"/>
    <property type="project" value="UniProtKB-KW"/>
</dbReference>
<accession>A0A1Q8CDQ0</accession>
<evidence type="ECO:0000256" key="2">
    <source>
        <dbReference type="ARBA" id="ARBA00005466"/>
    </source>
</evidence>
<dbReference type="Gene3D" id="3.40.462.20">
    <property type="match status" value="1"/>
</dbReference>
<proteinExistence type="inferred from homology"/>
<feature type="region of interest" description="Disordered" evidence="6">
    <location>
        <begin position="41"/>
        <end position="78"/>
    </location>
</feature>